<dbReference type="SUPFAM" id="SSF54928">
    <property type="entry name" value="RNA-binding domain, RBD"/>
    <property type="match status" value="1"/>
</dbReference>
<gene>
    <name evidence="4" type="ORF">ABB37_06080</name>
</gene>
<reference evidence="4 5" key="1">
    <citation type="submission" date="2015-07" db="EMBL/GenBank/DDBJ databases">
        <title>High-quality genome of monoxenous trypanosomatid Leptomonas pyrrhocoris.</title>
        <authorList>
            <person name="Flegontov P."/>
            <person name="Butenko A."/>
            <person name="Firsov S."/>
            <person name="Vlcek C."/>
            <person name="Logacheva M.D."/>
            <person name="Field M."/>
            <person name="Filatov D."/>
            <person name="Flegontova O."/>
            <person name="Gerasimov E."/>
            <person name="Jackson A.P."/>
            <person name="Kelly S."/>
            <person name="Opperdoes F."/>
            <person name="O'Reilly A."/>
            <person name="Votypka J."/>
            <person name="Yurchenko V."/>
            <person name="Lukes J."/>
        </authorList>
    </citation>
    <scope>NUCLEOTIDE SEQUENCE [LARGE SCALE GENOMIC DNA]</scope>
    <source>
        <strain evidence="4">H10</strain>
    </source>
</reference>
<dbReference type="OrthoDB" id="6159137at2759"/>
<dbReference type="AlphaFoldDB" id="A0A0M9FYB1"/>
<dbReference type="InterPro" id="IPR000504">
    <property type="entry name" value="RRM_dom"/>
</dbReference>
<accession>A0A0M9FYB1</accession>
<dbReference type="InterPro" id="IPR052462">
    <property type="entry name" value="SLIRP/GR-RBP-like"/>
</dbReference>
<evidence type="ECO:0000313" key="4">
    <source>
        <dbReference type="EMBL" id="KPA78453.1"/>
    </source>
</evidence>
<dbReference type="InterPro" id="IPR012677">
    <property type="entry name" value="Nucleotide-bd_a/b_plait_sf"/>
</dbReference>
<keyword evidence="1 2" id="KW-0694">RNA-binding</keyword>
<sequence>MTTDRGGLANLLVTNLAPRVDDTALRMAFERFGTIASSKVMYDNHTGESTGTAFVCFAAQAEAEEARCQMHRSEFRGRKICVRRAKTPTSSVLTDEDRFRLRKGFVRNVPLDVTAETLAECVSRYGTVLRVQLRKDSIANAADPRQIAFITFAEGGAAMAMCNALHHTLPFRSCFGVPLLCNVRQEETPSEGHSSSEDLPMGTAAPSSVVMVQAGRYRHDPYRFPFLTYLQ</sequence>
<keyword evidence="5" id="KW-1185">Reference proteome</keyword>
<dbReference type="SMART" id="SM00360">
    <property type="entry name" value="RRM"/>
    <property type="match status" value="2"/>
</dbReference>
<dbReference type="Gene3D" id="3.30.70.330">
    <property type="match status" value="2"/>
</dbReference>
<comment type="caution">
    <text evidence="4">The sequence shown here is derived from an EMBL/GenBank/DDBJ whole genome shotgun (WGS) entry which is preliminary data.</text>
</comment>
<dbReference type="RefSeq" id="XP_015656892.1">
    <property type="nucleotide sequence ID" value="XM_015804318.1"/>
</dbReference>
<evidence type="ECO:0000256" key="1">
    <source>
        <dbReference type="ARBA" id="ARBA00022884"/>
    </source>
</evidence>
<evidence type="ECO:0000256" key="2">
    <source>
        <dbReference type="PROSITE-ProRule" id="PRU00176"/>
    </source>
</evidence>
<dbReference type="PROSITE" id="PS50102">
    <property type="entry name" value="RRM"/>
    <property type="match status" value="2"/>
</dbReference>
<dbReference type="CDD" id="cd00590">
    <property type="entry name" value="RRM_SF"/>
    <property type="match status" value="1"/>
</dbReference>
<dbReference type="GeneID" id="26906369"/>
<dbReference type="VEuPathDB" id="TriTrypDB:LpyrH10_13_0250"/>
<evidence type="ECO:0000259" key="3">
    <source>
        <dbReference type="PROSITE" id="PS50102"/>
    </source>
</evidence>
<dbReference type="InterPro" id="IPR035979">
    <property type="entry name" value="RBD_domain_sf"/>
</dbReference>
<organism evidence="4 5">
    <name type="scientific">Leptomonas pyrrhocoris</name>
    <name type="common">Firebug parasite</name>
    <dbReference type="NCBI Taxonomy" id="157538"/>
    <lineage>
        <taxon>Eukaryota</taxon>
        <taxon>Discoba</taxon>
        <taxon>Euglenozoa</taxon>
        <taxon>Kinetoplastea</taxon>
        <taxon>Metakinetoplastina</taxon>
        <taxon>Trypanosomatida</taxon>
        <taxon>Trypanosomatidae</taxon>
        <taxon>Leishmaniinae</taxon>
        <taxon>Leptomonas</taxon>
    </lineage>
</organism>
<dbReference type="Proteomes" id="UP000037923">
    <property type="component" value="Unassembled WGS sequence"/>
</dbReference>
<dbReference type="Pfam" id="PF00076">
    <property type="entry name" value="RRM_1"/>
    <property type="match status" value="2"/>
</dbReference>
<feature type="domain" description="RRM" evidence="3">
    <location>
        <begin position="9"/>
        <end position="87"/>
    </location>
</feature>
<dbReference type="EMBL" id="LGTL01000013">
    <property type="protein sequence ID" value="KPA78453.1"/>
    <property type="molecule type" value="Genomic_DNA"/>
</dbReference>
<protein>
    <recommendedName>
        <fullName evidence="3">RRM domain-containing protein</fullName>
    </recommendedName>
</protein>
<name>A0A0M9FYB1_LEPPY</name>
<proteinExistence type="predicted"/>
<feature type="domain" description="RRM" evidence="3">
    <location>
        <begin position="102"/>
        <end position="166"/>
    </location>
</feature>
<dbReference type="PANTHER" id="PTHR48027">
    <property type="entry name" value="HETEROGENEOUS NUCLEAR RIBONUCLEOPROTEIN 87F-RELATED"/>
    <property type="match status" value="1"/>
</dbReference>
<evidence type="ECO:0000313" key="5">
    <source>
        <dbReference type="Proteomes" id="UP000037923"/>
    </source>
</evidence>
<dbReference type="GO" id="GO:0003723">
    <property type="term" value="F:RNA binding"/>
    <property type="evidence" value="ECO:0007669"/>
    <property type="project" value="UniProtKB-UniRule"/>
</dbReference>